<keyword evidence="1" id="KW-0472">Membrane</keyword>
<evidence type="ECO:0000256" key="1">
    <source>
        <dbReference type="SAM" id="Phobius"/>
    </source>
</evidence>
<dbReference type="RefSeq" id="WP_149188886.1">
    <property type="nucleotide sequence ID" value="NZ_VTOZ01000009.1"/>
</dbReference>
<comment type="caution">
    <text evidence="3">The sequence shown here is derived from an EMBL/GenBank/DDBJ whole genome shotgun (WGS) entry which is preliminary data.</text>
</comment>
<dbReference type="Pfam" id="PF07811">
    <property type="entry name" value="TadE"/>
    <property type="match status" value="1"/>
</dbReference>
<keyword evidence="4" id="KW-1185">Reference proteome</keyword>
<protein>
    <submittedName>
        <fullName evidence="3">Pilus assembly protein</fullName>
    </submittedName>
</protein>
<name>A0A5D6WQ71_9FIRM</name>
<feature type="domain" description="TadE-like" evidence="2">
    <location>
        <begin position="7"/>
        <end position="49"/>
    </location>
</feature>
<keyword evidence="1" id="KW-1133">Transmembrane helix</keyword>
<dbReference type="Proteomes" id="UP000322783">
    <property type="component" value="Unassembled WGS sequence"/>
</dbReference>
<organism evidence="3 4">
    <name type="scientific">Selenomonas caprae</name>
    <dbReference type="NCBI Taxonomy" id="2606905"/>
    <lineage>
        <taxon>Bacteria</taxon>
        <taxon>Bacillati</taxon>
        <taxon>Bacillota</taxon>
        <taxon>Negativicutes</taxon>
        <taxon>Selenomonadales</taxon>
        <taxon>Selenomonadaceae</taxon>
        <taxon>Selenomonas</taxon>
    </lineage>
</organism>
<accession>A0A5D6WQ71</accession>
<keyword evidence="1" id="KW-0812">Transmembrane</keyword>
<reference evidence="3 4" key="1">
    <citation type="submission" date="2019-08" db="EMBL/GenBank/DDBJ databases">
        <title>Selenomonas sp. mPRGC5 and Selenomonas sp. mPRGC8 isolated from ruminal fluid of dairy goat (Capra hircus).</title>
        <authorList>
            <person name="Poothong S."/>
            <person name="Nuengjamnong C."/>
            <person name="Tanasupawat S."/>
        </authorList>
    </citation>
    <scope>NUCLEOTIDE SEQUENCE [LARGE SCALE GENOMIC DNA]</scope>
    <source>
        <strain evidence="4">mPRGC8</strain>
    </source>
</reference>
<dbReference type="InterPro" id="IPR012495">
    <property type="entry name" value="TadE-like_dom"/>
</dbReference>
<evidence type="ECO:0000259" key="2">
    <source>
        <dbReference type="Pfam" id="PF07811"/>
    </source>
</evidence>
<proteinExistence type="predicted"/>
<dbReference type="EMBL" id="VTOZ01000009">
    <property type="protein sequence ID" value="TYZ29259.1"/>
    <property type="molecule type" value="Genomic_DNA"/>
</dbReference>
<evidence type="ECO:0000313" key="3">
    <source>
        <dbReference type="EMBL" id="TYZ29259.1"/>
    </source>
</evidence>
<feature type="transmembrane region" description="Helical" evidence="1">
    <location>
        <begin position="13"/>
        <end position="35"/>
    </location>
</feature>
<sequence>MQQWQRGQGIVEFALVLPLFCLLVFGIVFAGMMFADYMTLANIARSSARAAAKADAAAFANRYKLIRDDYQNQSLPLGFFTWDPKDEKYFKIEYDRTHSNVIVKMYAPINTVGSTVANVVNYLTSNKNDPINLQVTYTMYSENKH</sequence>
<evidence type="ECO:0000313" key="4">
    <source>
        <dbReference type="Proteomes" id="UP000322783"/>
    </source>
</evidence>
<dbReference type="AlphaFoldDB" id="A0A5D6WQ71"/>
<gene>
    <name evidence="3" type="ORF">FZ041_05775</name>
</gene>